<dbReference type="PANTHER" id="PTHR11890">
    <property type="entry name" value="INTERLEUKIN-1 RECEPTOR FAMILY MEMBER"/>
    <property type="match status" value="1"/>
</dbReference>
<dbReference type="InterPro" id="IPR015621">
    <property type="entry name" value="IL-1_rcpt_fam"/>
</dbReference>
<gene>
    <name evidence="6" type="ORF">GOODEAATRI_002990</name>
</gene>
<dbReference type="SUPFAM" id="SSF48726">
    <property type="entry name" value="Immunoglobulin"/>
    <property type="match status" value="1"/>
</dbReference>
<evidence type="ECO:0000313" key="6">
    <source>
        <dbReference type="EMBL" id="MEQ2173968.1"/>
    </source>
</evidence>
<reference evidence="6 7" key="1">
    <citation type="submission" date="2021-06" db="EMBL/GenBank/DDBJ databases">
        <authorList>
            <person name="Palmer J.M."/>
        </authorList>
    </citation>
    <scope>NUCLEOTIDE SEQUENCE [LARGE SCALE GENOMIC DNA]</scope>
    <source>
        <strain evidence="6 7">GA_2019</strain>
        <tissue evidence="6">Muscle</tissue>
    </source>
</reference>
<dbReference type="Gene3D" id="2.60.40.10">
    <property type="entry name" value="Immunoglobulins"/>
    <property type="match status" value="1"/>
</dbReference>
<dbReference type="Proteomes" id="UP001476798">
    <property type="component" value="Unassembled WGS sequence"/>
</dbReference>
<keyword evidence="7" id="KW-1185">Reference proteome</keyword>
<evidence type="ECO:0000256" key="3">
    <source>
        <dbReference type="ARBA" id="ARBA00023319"/>
    </source>
</evidence>
<dbReference type="InterPro" id="IPR013783">
    <property type="entry name" value="Ig-like_fold"/>
</dbReference>
<keyword evidence="1" id="KW-1015">Disulfide bond</keyword>
<evidence type="ECO:0000256" key="1">
    <source>
        <dbReference type="ARBA" id="ARBA00023157"/>
    </source>
</evidence>
<proteinExistence type="predicted"/>
<dbReference type="EMBL" id="JAHRIO010050086">
    <property type="protein sequence ID" value="MEQ2173968.1"/>
    <property type="molecule type" value="Genomic_DNA"/>
</dbReference>
<sequence length="143" mass="15656">MKLQSAIKALGCLCLLVADGFPVSEYDSPEIIGPLHNSVKADLGKQLVLHCDALPNCEDDEALIYWLVNDSFPEETSCHDRIIETNESTLMEGSILQKSLLLKNVTLEDLKSTFSCVVTNAVGMTQKFIKLANTDCSETQACC</sequence>
<dbReference type="PANTHER" id="PTHR11890:SF6">
    <property type="entry name" value="INTERLEUKIN-18 RECEPTOR 1"/>
    <property type="match status" value="1"/>
</dbReference>
<comment type="caution">
    <text evidence="6">The sequence shown here is derived from an EMBL/GenBank/DDBJ whole genome shotgun (WGS) entry which is preliminary data.</text>
</comment>
<dbReference type="InterPro" id="IPR036179">
    <property type="entry name" value="Ig-like_dom_sf"/>
</dbReference>
<keyword evidence="2" id="KW-0325">Glycoprotein</keyword>
<organism evidence="6 7">
    <name type="scientific">Goodea atripinnis</name>
    <dbReference type="NCBI Taxonomy" id="208336"/>
    <lineage>
        <taxon>Eukaryota</taxon>
        <taxon>Metazoa</taxon>
        <taxon>Chordata</taxon>
        <taxon>Craniata</taxon>
        <taxon>Vertebrata</taxon>
        <taxon>Euteleostomi</taxon>
        <taxon>Actinopterygii</taxon>
        <taxon>Neopterygii</taxon>
        <taxon>Teleostei</taxon>
        <taxon>Neoteleostei</taxon>
        <taxon>Acanthomorphata</taxon>
        <taxon>Ovalentaria</taxon>
        <taxon>Atherinomorphae</taxon>
        <taxon>Cyprinodontiformes</taxon>
        <taxon>Goodeidae</taxon>
        <taxon>Goodea</taxon>
    </lineage>
</organism>
<dbReference type="PROSITE" id="PS50835">
    <property type="entry name" value="IG_LIKE"/>
    <property type="match status" value="1"/>
</dbReference>
<feature type="signal peptide" evidence="4">
    <location>
        <begin position="1"/>
        <end position="20"/>
    </location>
</feature>
<evidence type="ECO:0000313" key="7">
    <source>
        <dbReference type="Proteomes" id="UP001476798"/>
    </source>
</evidence>
<feature type="domain" description="Ig-like" evidence="5">
    <location>
        <begin position="29"/>
        <end position="132"/>
    </location>
</feature>
<keyword evidence="3" id="KW-0393">Immunoglobulin domain</keyword>
<evidence type="ECO:0000256" key="2">
    <source>
        <dbReference type="ARBA" id="ARBA00023180"/>
    </source>
</evidence>
<accession>A0ABV0NTU2</accession>
<keyword evidence="4" id="KW-0732">Signal</keyword>
<protein>
    <recommendedName>
        <fullName evidence="5">Ig-like domain-containing protein</fullName>
    </recommendedName>
</protein>
<name>A0ABV0NTU2_9TELE</name>
<feature type="chain" id="PRO_5045059430" description="Ig-like domain-containing protein" evidence="4">
    <location>
        <begin position="21"/>
        <end position="143"/>
    </location>
</feature>
<evidence type="ECO:0000259" key="5">
    <source>
        <dbReference type="PROSITE" id="PS50835"/>
    </source>
</evidence>
<dbReference type="InterPro" id="IPR007110">
    <property type="entry name" value="Ig-like_dom"/>
</dbReference>
<evidence type="ECO:0000256" key="4">
    <source>
        <dbReference type="SAM" id="SignalP"/>
    </source>
</evidence>